<dbReference type="EMBL" id="JPUO02000122">
    <property type="protein sequence ID" value="OQP80594.1"/>
    <property type="molecule type" value="Genomic_DNA"/>
</dbReference>
<comment type="caution">
    <text evidence="1">The sequence shown here is derived from an EMBL/GenBank/DDBJ whole genome shotgun (WGS) entry which is preliminary data.</text>
</comment>
<organism evidence="1 2">
    <name type="scientific">Xanthomonas phaseoli pv. syngonii LMG 9055</name>
    <dbReference type="NCBI Taxonomy" id="1437878"/>
    <lineage>
        <taxon>Bacteria</taxon>
        <taxon>Pseudomonadati</taxon>
        <taxon>Pseudomonadota</taxon>
        <taxon>Gammaproteobacteria</taxon>
        <taxon>Lysobacterales</taxon>
        <taxon>Lysobacteraceae</taxon>
        <taxon>Xanthomonas</taxon>
    </lineage>
</organism>
<dbReference type="Proteomes" id="UP000050343">
    <property type="component" value="Unassembled WGS sequence"/>
</dbReference>
<evidence type="ECO:0000313" key="1">
    <source>
        <dbReference type="EMBL" id="OQP80594.1"/>
    </source>
</evidence>
<accession>A0A1V9HCS6</accession>
<proteinExistence type="predicted"/>
<reference evidence="1 2" key="1">
    <citation type="journal article" date="2016" name="Plant Pathol.">
        <title>Genetic characterization of strains named as Xanthomonas axonopodis pv. dieffenbachiae leads to a taxonomic revision of the X. axonopodis species complex.</title>
        <authorList>
            <person name="Constantin E.C."/>
            <person name="Cleenwerck I."/>
            <person name="Maes M."/>
            <person name="Baeyen S."/>
            <person name="Van Malderghem C."/>
            <person name="De Vos P."/>
            <person name="Cottyn B."/>
        </authorList>
    </citation>
    <scope>NUCLEOTIDE SEQUENCE [LARGE SCALE GENOMIC DNA]</scope>
    <source>
        <strain evidence="2">LMG9055</strain>
    </source>
</reference>
<protein>
    <submittedName>
        <fullName evidence="1">Uncharacterized protein</fullName>
    </submittedName>
</protein>
<gene>
    <name evidence="1" type="ORF">IA54_021720</name>
</gene>
<name>A0A1V9HCS6_9XANT</name>
<dbReference type="AlphaFoldDB" id="A0A1V9HCS6"/>
<reference evidence="1 2" key="2">
    <citation type="journal article" date="2017" name="Plant Pathol.">
        <title>Pathogenicity and virulence gene content of Xanthomonas strains infecting Araceae, formerly known as Xanthomonas axonopodis pv. dieffenbachiae.</title>
        <authorList>
            <person name="Constantin E.C."/>
            <person name="Haegeman A."/>
            <person name="Van Vaerenbergh J."/>
            <person name="Baeyen S."/>
            <person name="Van Malderghem C."/>
            <person name="Maes M."/>
            <person name="Cottyn B."/>
        </authorList>
    </citation>
    <scope>NUCLEOTIDE SEQUENCE [LARGE SCALE GENOMIC DNA]</scope>
    <source>
        <strain evidence="2">LMG9055</strain>
    </source>
</reference>
<sequence>MQTFKPWHPIEHAPEYLTGVFILQHFAGSMTVVCDADFGNMQLLVLRFEGFEAVATHEEFAHRWHGKTDAPELPKSPGSNWTFPFLQFENSAWAAESVQAVTFGRVPCHYVIVSGSDIVDILSLEPPELSWTPVEAVEFVMEAAASLGAV</sequence>
<evidence type="ECO:0000313" key="2">
    <source>
        <dbReference type="Proteomes" id="UP000050343"/>
    </source>
</evidence>